<dbReference type="AlphaFoldDB" id="A0A1F5CCG6"/>
<dbReference type="CDD" id="cd07067">
    <property type="entry name" value="HP_PGM_like"/>
    <property type="match status" value="1"/>
</dbReference>
<sequence length="226" mass="25526">MRRLYLVRHGETDANLNHIVEGQIFNSPLNEHGREQAKLTGRALADIDLKFIYVSSALRARQTAVEILKNQVIQKTFEREICGLESCVPKFRIHSGLLEINQGDFEGMKSEEIKEKCGDLYRNYKTCPAEIVFPGGESVIQARNRIAQTLTEIMESDPDGNILVVSHGGALALAFICLFGWDINGMFHSLKNDNCGISIIEWPEQTSRPRIVVMNDTCHLIKINER</sequence>
<dbReference type="Proteomes" id="UP000177197">
    <property type="component" value="Unassembled WGS sequence"/>
</dbReference>
<dbReference type="InterPro" id="IPR013078">
    <property type="entry name" value="His_Pase_superF_clade-1"/>
</dbReference>
<accession>A0A1F5CCG6</accession>
<evidence type="ECO:0008006" key="4">
    <source>
        <dbReference type="Google" id="ProtNLM"/>
    </source>
</evidence>
<dbReference type="Pfam" id="PF00300">
    <property type="entry name" value="His_Phos_1"/>
    <property type="match status" value="1"/>
</dbReference>
<feature type="binding site" evidence="1">
    <location>
        <begin position="8"/>
        <end position="15"/>
    </location>
    <ligand>
        <name>substrate</name>
    </ligand>
</feature>
<dbReference type="EMBL" id="MEYV01000006">
    <property type="protein sequence ID" value="OGD40556.1"/>
    <property type="molecule type" value="Genomic_DNA"/>
</dbReference>
<dbReference type="InterPro" id="IPR001345">
    <property type="entry name" value="PG/BPGM_mutase_AS"/>
</dbReference>
<proteinExistence type="predicted"/>
<evidence type="ECO:0000256" key="1">
    <source>
        <dbReference type="PIRSR" id="PIRSR613078-2"/>
    </source>
</evidence>
<feature type="binding site" evidence="1">
    <location>
        <position position="59"/>
    </location>
    <ligand>
        <name>substrate</name>
    </ligand>
</feature>
<dbReference type="PANTHER" id="PTHR48100">
    <property type="entry name" value="BROAD-SPECIFICITY PHOSPHATASE YOR283W-RELATED"/>
    <property type="match status" value="1"/>
</dbReference>
<name>A0A1F5CCG6_9BACT</name>
<gene>
    <name evidence="2" type="ORF">A3I30_01915</name>
</gene>
<reference evidence="2 3" key="1">
    <citation type="journal article" date="2016" name="Nat. Commun.">
        <title>Thousands of microbial genomes shed light on interconnected biogeochemical processes in an aquifer system.</title>
        <authorList>
            <person name="Anantharaman K."/>
            <person name="Brown C.T."/>
            <person name="Hug L.A."/>
            <person name="Sharon I."/>
            <person name="Castelle C.J."/>
            <person name="Probst A.J."/>
            <person name="Thomas B.C."/>
            <person name="Singh A."/>
            <person name="Wilkins M.J."/>
            <person name="Karaoz U."/>
            <person name="Brodie E.L."/>
            <person name="Williams K.H."/>
            <person name="Hubbard S.S."/>
            <person name="Banfield J.F."/>
        </authorList>
    </citation>
    <scope>NUCLEOTIDE SEQUENCE [LARGE SCALE GENOMIC DNA]</scope>
</reference>
<dbReference type="SUPFAM" id="SSF53254">
    <property type="entry name" value="Phosphoglycerate mutase-like"/>
    <property type="match status" value="1"/>
</dbReference>
<dbReference type="PROSITE" id="PS00175">
    <property type="entry name" value="PG_MUTASE"/>
    <property type="match status" value="1"/>
</dbReference>
<dbReference type="Gene3D" id="3.40.50.1240">
    <property type="entry name" value="Phosphoglycerate mutase-like"/>
    <property type="match status" value="1"/>
</dbReference>
<dbReference type="InterPro" id="IPR050275">
    <property type="entry name" value="PGM_Phosphatase"/>
</dbReference>
<comment type="caution">
    <text evidence="2">The sequence shown here is derived from an EMBL/GenBank/DDBJ whole genome shotgun (WGS) entry which is preliminary data.</text>
</comment>
<protein>
    <recommendedName>
        <fullName evidence="4">Phosphoglycerate mutase</fullName>
    </recommendedName>
</protein>
<dbReference type="SMART" id="SM00855">
    <property type="entry name" value="PGAM"/>
    <property type="match status" value="1"/>
</dbReference>
<evidence type="ECO:0000313" key="3">
    <source>
        <dbReference type="Proteomes" id="UP000177197"/>
    </source>
</evidence>
<organism evidence="2 3">
    <name type="scientific">Candidatus Azambacteria bacterium RIFCSPLOWO2_02_FULL_44_14</name>
    <dbReference type="NCBI Taxonomy" id="1797306"/>
    <lineage>
        <taxon>Bacteria</taxon>
        <taxon>Candidatus Azamiibacteriota</taxon>
    </lineage>
</organism>
<evidence type="ECO:0000313" key="2">
    <source>
        <dbReference type="EMBL" id="OGD40556.1"/>
    </source>
</evidence>
<dbReference type="GO" id="GO:0016791">
    <property type="term" value="F:phosphatase activity"/>
    <property type="evidence" value="ECO:0007669"/>
    <property type="project" value="TreeGrafter"/>
</dbReference>
<dbReference type="InterPro" id="IPR029033">
    <property type="entry name" value="His_PPase_superfam"/>
</dbReference>